<dbReference type="GeneID" id="7049850"/>
<sequence length="542" mass="58934">MPSSNANSSVNPLLDQSETFVSTADASTDILPPSEDPFLDAVEQGMLETVNTVASGSESAPLNPTVAGMAGNSSLVTDLPKQLQSNALIDPLGEGLLSEPASALLRSELPTDNGISFPATSAMFEVNANDVAPLSLASDTLVDSGGLPTISPTSMTASNALCDALSTVAGVSDTADSAYSTSSGRTTESVSGFPFFVDTQGAANTDEDLPQQCFGGRSQSLFSAFFPSANLPVTHHSNESSSSEHSLARPSNFFLRRRNWMQWTPSDSSLYRRSRCLCQVAFYHWLECRNVLCCYSRFPLTPWSPLDWCESEFQQLAVFLMAKKWTSSCRKGFNEAFNESFGDPDTPFQLVYRIRNQRGEPQTVESVGKFHLLRQISALSISGETTPINLASKQSTSSLPSEVLANVEFDNYETLNQQGFTGDYASEFAPSNVLQRPNDSAQAPVSASSVQTHSNVHESFKANRNIGTVNDKVDLHSVNEKLHRNLRKVKGRSQKQLICMECGTSESPEWRKGPTGPKMLCNACGLRWAKQQKRLKRAAKNS</sequence>
<dbReference type="OrthoDB" id="2162994at2759"/>
<feature type="region of interest" description="Disordered" evidence="7">
    <location>
        <begin position="1"/>
        <end position="21"/>
    </location>
</feature>
<dbReference type="Pfam" id="PF00320">
    <property type="entry name" value="GATA"/>
    <property type="match status" value="1"/>
</dbReference>
<proteinExistence type="predicted"/>
<evidence type="ECO:0000256" key="7">
    <source>
        <dbReference type="SAM" id="MobiDB-lite"/>
    </source>
</evidence>
<reference evidence="9 11" key="1">
    <citation type="journal article" date="2011" name="Science">
        <title>Comparative functional genomics of the fission yeasts.</title>
        <authorList>
            <person name="Rhind N."/>
            <person name="Chen Z."/>
            <person name="Yassour M."/>
            <person name="Thompson D.A."/>
            <person name="Haas B.J."/>
            <person name="Habib N."/>
            <person name="Wapinski I."/>
            <person name="Roy S."/>
            <person name="Lin M.F."/>
            <person name="Heiman D.I."/>
            <person name="Young S.K."/>
            <person name="Furuya K."/>
            <person name="Guo Y."/>
            <person name="Pidoux A."/>
            <person name="Chen H.M."/>
            <person name="Robbertse B."/>
            <person name="Goldberg J.M."/>
            <person name="Aoki K."/>
            <person name="Bayne E.H."/>
            <person name="Berlin A.M."/>
            <person name="Desjardins C.A."/>
            <person name="Dobbs E."/>
            <person name="Dukaj L."/>
            <person name="Fan L."/>
            <person name="FitzGerald M.G."/>
            <person name="French C."/>
            <person name="Gujja S."/>
            <person name="Hansen K."/>
            <person name="Keifenheim D."/>
            <person name="Levin J.Z."/>
            <person name="Mosher R.A."/>
            <person name="Mueller C.A."/>
            <person name="Pfiffner J."/>
            <person name="Priest M."/>
            <person name="Russ C."/>
            <person name="Smialowska A."/>
            <person name="Swoboda P."/>
            <person name="Sykes S.M."/>
            <person name="Vaughn M."/>
            <person name="Vengrova S."/>
            <person name="Yoder R."/>
            <person name="Zeng Q."/>
            <person name="Allshire R."/>
            <person name="Baulcombe D."/>
            <person name="Birren B.W."/>
            <person name="Brown W."/>
            <person name="Ekwall K."/>
            <person name="Kellis M."/>
            <person name="Leatherwood J."/>
            <person name="Levin H."/>
            <person name="Margalit H."/>
            <person name="Martienssen R."/>
            <person name="Nieduszynski C.A."/>
            <person name="Spatafora J.W."/>
            <person name="Friedman N."/>
            <person name="Dalgaard J.Z."/>
            <person name="Baumann P."/>
            <person name="Niki H."/>
            <person name="Regev A."/>
            <person name="Nusbaum C."/>
        </authorList>
    </citation>
    <scope>NUCLEOTIDE SEQUENCE [LARGE SCALE GENOMIC DNA]</scope>
    <source>
        <strain evidence="11">yFS275 / FY16936</strain>
    </source>
</reference>
<keyword evidence="1" id="KW-0479">Metal-binding</keyword>
<keyword evidence="11" id="KW-1185">Reference proteome</keyword>
<protein>
    <recommendedName>
        <fullName evidence="8">GATA-type domain-containing protein</fullName>
    </recommendedName>
</protein>
<dbReference type="SMART" id="SM00401">
    <property type="entry name" value="ZnF_GATA"/>
    <property type="match status" value="1"/>
</dbReference>
<dbReference type="GO" id="GO:0006355">
    <property type="term" value="P:regulation of DNA-templated transcription"/>
    <property type="evidence" value="ECO:0007669"/>
    <property type="project" value="InterPro"/>
</dbReference>
<evidence type="ECO:0000313" key="10">
    <source>
        <dbReference type="JaponicusDB" id="SJAG_05242"/>
    </source>
</evidence>
<dbReference type="GO" id="GO:0071483">
    <property type="term" value="P:cellular response to blue light"/>
    <property type="evidence" value="ECO:0000269"/>
    <property type="project" value="JaponicusDB"/>
</dbReference>
<evidence type="ECO:0000256" key="1">
    <source>
        <dbReference type="ARBA" id="ARBA00022723"/>
    </source>
</evidence>
<dbReference type="SUPFAM" id="SSF57716">
    <property type="entry name" value="Glucocorticoid receptor-like (DNA-binding domain)"/>
    <property type="match status" value="1"/>
</dbReference>
<dbReference type="GO" id="GO:0043565">
    <property type="term" value="F:sequence-specific DNA binding"/>
    <property type="evidence" value="ECO:0007669"/>
    <property type="project" value="InterPro"/>
</dbReference>
<gene>
    <name evidence="10" type="primary">wcs2</name>
    <name evidence="9" type="ORF">SJAG_05242</name>
</gene>
<evidence type="ECO:0000313" key="9">
    <source>
        <dbReference type="EMBL" id="EEB06638.1"/>
    </source>
</evidence>
<evidence type="ECO:0000256" key="6">
    <source>
        <dbReference type="PROSITE-ProRule" id="PRU00094"/>
    </source>
</evidence>
<dbReference type="PANTHER" id="PTHR47172">
    <property type="entry name" value="OS01G0976800 PROTEIN"/>
    <property type="match status" value="1"/>
</dbReference>
<dbReference type="CDD" id="cd00202">
    <property type="entry name" value="ZnF_GATA"/>
    <property type="match status" value="1"/>
</dbReference>
<name>B6JYM0_SCHJY</name>
<evidence type="ECO:0000256" key="4">
    <source>
        <dbReference type="ARBA" id="ARBA00023015"/>
    </source>
</evidence>
<keyword evidence="2 6" id="KW-0863">Zinc-finger</keyword>
<dbReference type="eggNOG" id="KOG1601">
    <property type="taxonomic scope" value="Eukaryota"/>
</dbReference>
<keyword evidence="5" id="KW-0804">Transcription</keyword>
<dbReference type="Gene3D" id="3.30.50.10">
    <property type="entry name" value="Erythroid Transcription Factor GATA-1, subunit A"/>
    <property type="match status" value="1"/>
</dbReference>
<keyword evidence="3" id="KW-0862">Zinc</keyword>
<dbReference type="PROSITE" id="PS00344">
    <property type="entry name" value="GATA_ZN_FINGER_1"/>
    <property type="match status" value="1"/>
</dbReference>
<organism evidence="9 11">
    <name type="scientific">Schizosaccharomyces japonicus (strain yFS275 / FY16936)</name>
    <name type="common">Fission yeast</name>
    <dbReference type="NCBI Taxonomy" id="402676"/>
    <lineage>
        <taxon>Eukaryota</taxon>
        <taxon>Fungi</taxon>
        <taxon>Dikarya</taxon>
        <taxon>Ascomycota</taxon>
        <taxon>Taphrinomycotina</taxon>
        <taxon>Schizosaccharomycetes</taxon>
        <taxon>Schizosaccharomycetales</taxon>
        <taxon>Schizosaccharomycetaceae</taxon>
        <taxon>Schizosaccharomyces</taxon>
    </lineage>
</organism>
<feature type="domain" description="GATA-type" evidence="8">
    <location>
        <begin position="493"/>
        <end position="526"/>
    </location>
</feature>
<evidence type="ECO:0000256" key="2">
    <source>
        <dbReference type="ARBA" id="ARBA00022771"/>
    </source>
</evidence>
<dbReference type="RefSeq" id="XP_002172931.1">
    <property type="nucleotide sequence ID" value="XM_002172895.1"/>
</dbReference>
<dbReference type="GO" id="GO:0008270">
    <property type="term" value="F:zinc ion binding"/>
    <property type="evidence" value="ECO:0007669"/>
    <property type="project" value="UniProtKB-KW"/>
</dbReference>
<dbReference type="InterPro" id="IPR013088">
    <property type="entry name" value="Znf_NHR/GATA"/>
</dbReference>
<dbReference type="STRING" id="402676.B6JYM0"/>
<accession>B6JYM0</accession>
<dbReference type="InterPro" id="IPR000679">
    <property type="entry name" value="Znf_GATA"/>
</dbReference>
<dbReference type="PANTHER" id="PTHR47172:SF24">
    <property type="entry name" value="GATA ZINC FINGER DOMAIN-CONTAINING PROTEIN 14-RELATED"/>
    <property type="match status" value="1"/>
</dbReference>
<dbReference type="VEuPathDB" id="FungiDB:SJAG_05242"/>
<evidence type="ECO:0000256" key="3">
    <source>
        <dbReference type="ARBA" id="ARBA00022833"/>
    </source>
</evidence>
<evidence type="ECO:0000313" key="11">
    <source>
        <dbReference type="Proteomes" id="UP000001744"/>
    </source>
</evidence>
<dbReference type="EMBL" id="KE651168">
    <property type="protein sequence ID" value="EEB06638.1"/>
    <property type="molecule type" value="Genomic_DNA"/>
</dbReference>
<dbReference type="AlphaFoldDB" id="B6JYM0"/>
<dbReference type="JaponicusDB" id="SJAG_05242">
    <property type="gene designation" value="wcs2"/>
</dbReference>
<dbReference type="PROSITE" id="PS50114">
    <property type="entry name" value="GATA_ZN_FINGER_2"/>
    <property type="match status" value="1"/>
</dbReference>
<evidence type="ECO:0000256" key="5">
    <source>
        <dbReference type="ARBA" id="ARBA00023163"/>
    </source>
</evidence>
<dbReference type="Proteomes" id="UP000001744">
    <property type="component" value="Unassembled WGS sequence"/>
</dbReference>
<keyword evidence="4" id="KW-0805">Transcription regulation</keyword>
<evidence type="ECO:0000259" key="8">
    <source>
        <dbReference type="PROSITE" id="PS50114"/>
    </source>
</evidence>
<dbReference type="HOGENOM" id="CLU_502632_0_0_1"/>